<evidence type="ECO:0000256" key="7">
    <source>
        <dbReference type="PROSITE-ProRule" id="PRU00042"/>
    </source>
</evidence>
<keyword evidence="11" id="KW-1185">Reference proteome</keyword>
<dbReference type="Pfam" id="PF00096">
    <property type="entry name" value="zf-C2H2"/>
    <property type="match status" value="1"/>
</dbReference>
<feature type="region of interest" description="Disordered" evidence="8">
    <location>
        <begin position="198"/>
        <end position="228"/>
    </location>
</feature>
<dbReference type="InterPro" id="IPR055186">
    <property type="entry name" value="C2H2-2nd_BIRD-IDD"/>
</dbReference>
<dbReference type="InterPro" id="IPR013087">
    <property type="entry name" value="Znf_C2H2_type"/>
</dbReference>
<dbReference type="PANTHER" id="PTHR10593:SF236">
    <property type="entry name" value="PROTEIN INDETERMINATE-DOMAIN 11"/>
    <property type="match status" value="1"/>
</dbReference>
<dbReference type="InterPro" id="IPR036236">
    <property type="entry name" value="Znf_C2H2_sf"/>
</dbReference>
<dbReference type="InterPro" id="IPR055187">
    <property type="entry name" value="C2CH-3rd_BIRD-IDD"/>
</dbReference>
<sequence>MEAQHESSAASMPNINDDEDQPSMDLSNVKRKHRNVLGHPVYVDPDAEVIALSPRSLLTTNRFVCEICNKGFPRDQNLQLHRRGHNLPWRLKQKESHENRKKVYVCPEVNCVHHDPARALGDLTGIKKHFFRKHGEKKWKCDKCSKKYAVHSDWKAHQKICGTKEYRCDCGTTFSRKDSFITHRTFCDVKESGEGQMCNKEETQKPKVDSGENAKDGSIEEISGPVHAIPSSVSQVTGEVIPSSNFTKPILSEPLSDQTISDNGSAPVPSIHMQSGINVGTTQGPGLSLCLEPAPGPGPSSAFPPIANPSTLRYSSLKDSAKLGHLGGSDSHKSSKCVPSKGAMGMLASLFSSPAHRQSGNDSGSKFSSMDDHDCCTQSVGLSTSVHDTQRSYLEKPSAATSATALLLKAAEIGAKASYPSTFQGHGTGVSASVRESPLTDGSSDVLVSSQASQGGNTPTTDFWASESVSRDGIGLASVATSISGVQLGAMNLSLVPSQVELTGNVSAFLKKSALTAQEKFSSAQ</sequence>
<evidence type="ECO:0000256" key="3">
    <source>
        <dbReference type="ARBA" id="ARBA00022771"/>
    </source>
</evidence>
<dbReference type="GO" id="GO:0005634">
    <property type="term" value="C:nucleus"/>
    <property type="evidence" value="ECO:0007669"/>
    <property type="project" value="TreeGrafter"/>
</dbReference>
<keyword evidence="6" id="KW-0804">Transcription</keyword>
<dbReference type="Pfam" id="PF22992">
    <property type="entry name" value="C2CH-4th_BIRD-IDD"/>
    <property type="match status" value="1"/>
</dbReference>
<evidence type="ECO:0000256" key="4">
    <source>
        <dbReference type="ARBA" id="ARBA00022833"/>
    </source>
</evidence>
<name>A0A8T2RWF9_CERRI</name>
<proteinExistence type="predicted"/>
<comment type="caution">
    <text evidence="10">The sequence shown here is derived from an EMBL/GenBank/DDBJ whole genome shotgun (WGS) entry which is preliminary data.</text>
</comment>
<feature type="compositionally biased region" description="Polar residues" evidence="8">
    <location>
        <begin position="440"/>
        <end position="463"/>
    </location>
</feature>
<dbReference type="FunFam" id="3.30.160.60:FF:000131">
    <property type="entry name" value="protein indeterminate-domain 5, chloroplastic-like"/>
    <property type="match status" value="1"/>
</dbReference>
<keyword evidence="1" id="KW-0479">Metal-binding</keyword>
<evidence type="ECO:0000313" key="11">
    <source>
        <dbReference type="Proteomes" id="UP000825935"/>
    </source>
</evidence>
<dbReference type="PROSITE" id="PS50157">
    <property type="entry name" value="ZINC_FINGER_C2H2_2"/>
    <property type="match status" value="1"/>
</dbReference>
<feature type="compositionally biased region" description="Basic and acidic residues" evidence="8">
    <location>
        <begin position="198"/>
        <end position="218"/>
    </location>
</feature>
<dbReference type="InterPro" id="IPR031140">
    <property type="entry name" value="IDD1-16"/>
</dbReference>
<reference evidence="10" key="1">
    <citation type="submission" date="2021-08" db="EMBL/GenBank/DDBJ databases">
        <title>WGS assembly of Ceratopteris richardii.</title>
        <authorList>
            <person name="Marchant D.B."/>
            <person name="Chen G."/>
            <person name="Jenkins J."/>
            <person name="Shu S."/>
            <person name="Leebens-Mack J."/>
            <person name="Grimwood J."/>
            <person name="Schmutz J."/>
            <person name="Soltis P."/>
            <person name="Soltis D."/>
            <person name="Chen Z.-H."/>
        </authorList>
    </citation>
    <scope>NUCLEOTIDE SEQUENCE</scope>
    <source>
        <strain evidence="10">Whitten #5841</strain>
        <tissue evidence="10">Leaf</tissue>
    </source>
</reference>
<feature type="region of interest" description="Disordered" evidence="8">
    <location>
        <begin position="425"/>
        <end position="464"/>
    </location>
</feature>
<dbReference type="SUPFAM" id="SSF57667">
    <property type="entry name" value="beta-beta-alpha zinc fingers"/>
    <property type="match status" value="1"/>
</dbReference>
<dbReference type="GO" id="GO:0008270">
    <property type="term" value="F:zinc ion binding"/>
    <property type="evidence" value="ECO:0007669"/>
    <property type="project" value="UniProtKB-KW"/>
</dbReference>
<organism evidence="10 11">
    <name type="scientific">Ceratopteris richardii</name>
    <name type="common">Triangle waterfern</name>
    <dbReference type="NCBI Taxonomy" id="49495"/>
    <lineage>
        <taxon>Eukaryota</taxon>
        <taxon>Viridiplantae</taxon>
        <taxon>Streptophyta</taxon>
        <taxon>Embryophyta</taxon>
        <taxon>Tracheophyta</taxon>
        <taxon>Polypodiopsida</taxon>
        <taxon>Polypodiidae</taxon>
        <taxon>Polypodiales</taxon>
        <taxon>Pteridineae</taxon>
        <taxon>Pteridaceae</taxon>
        <taxon>Parkerioideae</taxon>
        <taxon>Ceratopteris</taxon>
    </lineage>
</organism>
<feature type="compositionally biased region" description="Polar residues" evidence="8">
    <location>
        <begin position="255"/>
        <end position="264"/>
    </location>
</feature>
<dbReference type="OrthoDB" id="6354171at2759"/>
<evidence type="ECO:0000313" key="10">
    <source>
        <dbReference type="EMBL" id="KAH7299808.1"/>
    </source>
</evidence>
<evidence type="ECO:0000256" key="8">
    <source>
        <dbReference type="SAM" id="MobiDB-lite"/>
    </source>
</evidence>
<dbReference type="FunFam" id="3.30.160.60:FF:000554">
    <property type="entry name" value="protein indeterminate-domain 12-like"/>
    <property type="match status" value="1"/>
</dbReference>
<dbReference type="Proteomes" id="UP000825935">
    <property type="component" value="Chromosome 24"/>
</dbReference>
<feature type="region of interest" description="Disordered" evidence="8">
    <location>
        <begin position="254"/>
        <end position="279"/>
    </location>
</feature>
<feature type="region of interest" description="Disordered" evidence="8">
    <location>
        <begin position="1"/>
        <end position="25"/>
    </location>
</feature>
<dbReference type="GO" id="GO:0003700">
    <property type="term" value="F:DNA-binding transcription factor activity"/>
    <property type="evidence" value="ECO:0007669"/>
    <property type="project" value="TreeGrafter"/>
</dbReference>
<dbReference type="PANTHER" id="PTHR10593">
    <property type="entry name" value="SERINE/THREONINE-PROTEIN KINASE RIO"/>
    <property type="match status" value="1"/>
</dbReference>
<evidence type="ECO:0000256" key="6">
    <source>
        <dbReference type="ARBA" id="ARBA00023163"/>
    </source>
</evidence>
<dbReference type="InterPro" id="IPR055185">
    <property type="entry name" value="C2CH-4th_BIRD-IDD"/>
</dbReference>
<keyword evidence="2" id="KW-0677">Repeat</keyword>
<dbReference type="Pfam" id="PF22995">
    <property type="entry name" value="C2CH-3rd_BIRD-IDD"/>
    <property type="match status" value="1"/>
</dbReference>
<evidence type="ECO:0000256" key="5">
    <source>
        <dbReference type="ARBA" id="ARBA00023015"/>
    </source>
</evidence>
<keyword evidence="5" id="KW-0805">Transcription regulation</keyword>
<evidence type="ECO:0000259" key="9">
    <source>
        <dbReference type="PROSITE" id="PS50157"/>
    </source>
</evidence>
<dbReference type="Pfam" id="PF22996">
    <property type="entry name" value="C2H2-2nd_BIRD-IDD"/>
    <property type="match status" value="1"/>
</dbReference>
<feature type="compositionally biased region" description="Polar residues" evidence="8">
    <location>
        <begin position="1"/>
        <end position="14"/>
    </location>
</feature>
<evidence type="ECO:0000256" key="1">
    <source>
        <dbReference type="ARBA" id="ARBA00022723"/>
    </source>
</evidence>
<dbReference type="PROSITE" id="PS00028">
    <property type="entry name" value="ZINC_FINGER_C2H2_1"/>
    <property type="match status" value="1"/>
</dbReference>
<gene>
    <name evidence="10" type="ORF">KP509_24G030700</name>
</gene>
<dbReference type="SMART" id="SM00355">
    <property type="entry name" value="ZnF_C2H2"/>
    <property type="match status" value="3"/>
</dbReference>
<dbReference type="Gene3D" id="3.30.160.60">
    <property type="entry name" value="Classic Zinc Finger"/>
    <property type="match status" value="2"/>
</dbReference>
<keyword evidence="4" id="KW-0862">Zinc</keyword>
<dbReference type="AlphaFoldDB" id="A0A8T2RWF9"/>
<feature type="region of interest" description="Disordered" evidence="8">
    <location>
        <begin position="288"/>
        <end position="307"/>
    </location>
</feature>
<keyword evidence="3 7" id="KW-0863">Zinc-finger</keyword>
<feature type="domain" description="C2H2-type" evidence="9">
    <location>
        <begin position="63"/>
        <end position="85"/>
    </location>
</feature>
<dbReference type="EMBL" id="CM035429">
    <property type="protein sequence ID" value="KAH7299808.1"/>
    <property type="molecule type" value="Genomic_DNA"/>
</dbReference>
<accession>A0A8T2RWF9</accession>
<evidence type="ECO:0000256" key="2">
    <source>
        <dbReference type="ARBA" id="ARBA00022737"/>
    </source>
</evidence>
<protein>
    <recommendedName>
        <fullName evidence="9">C2H2-type domain-containing protein</fullName>
    </recommendedName>
</protein>